<organism evidence="1 2">
    <name type="scientific">Rhodoferax sediminis</name>
    <dbReference type="NCBI Taxonomy" id="2509614"/>
    <lineage>
        <taxon>Bacteria</taxon>
        <taxon>Pseudomonadati</taxon>
        <taxon>Pseudomonadota</taxon>
        <taxon>Betaproteobacteria</taxon>
        <taxon>Burkholderiales</taxon>
        <taxon>Comamonadaceae</taxon>
        <taxon>Rhodoferax</taxon>
    </lineage>
</organism>
<keyword evidence="2" id="KW-1185">Reference proteome</keyword>
<sequence length="75" mass="7956">MSHPNVWAPKVLALLRGGNAMAALAQIKVAPSVKDLQQLRAAFGAANLAPRLPHVDEAIADQIDAMSAPRLHRSP</sequence>
<protein>
    <submittedName>
        <fullName evidence="1">Uncharacterized protein</fullName>
    </submittedName>
</protein>
<gene>
    <name evidence="1" type="ORF">EUB48_09065</name>
</gene>
<dbReference type="OrthoDB" id="8815333at2"/>
<dbReference type="KEGG" id="rhf:EUB48_09065"/>
<evidence type="ECO:0000313" key="2">
    <source>
        <dbReference type="Proteomes" id="UP000316798"/>
    </source>
</evidence>
<reference evidence="1 2" key="1">
    <citation type="submission" date="2019-01" db="EMBL/GenBank/DDBJ databases">
        <title>Genomic insights into a novel species Rhodoferax sp.</title>
        <authorList>
            <person name="Jin L."/>
        </authorList>
    </citation>
    <scope>NUCLEOTIDE SEQUENCE [LARGE SCALE GENOMIC DNA]</scope>
    <source>
        <strain evidence="1 2">CHu59-6-5</strain>
    </source>
</reference>
<dbReference type="EMBL" id="CP035503">
    <property type="protein sequence ID" value="QDL37405.1"/>
    <property type="molecule type" value="Genomic_DNA"/>
</dbReference>
<accession>A0A515DAI0</accession>
<dbReference type="AlphaFoldDB" id="A0A515DAI0"/>
<dbReference type="Proteomes" id="UP000316798">
    <property type="component" value="Chromosome"/>
</dbReference>
<proteinExistence type="predicted"/>
<dbReference type="RefSeq" id="WP_142818576.1">
    <property type="nucleotide sequence ID" value="NZ_CP035503.1"/>
</dbReference>
<evidence type="ECO:0000313" key="1">
    <source>
        <dbReference type="EMBL" id="QDL37405.1"/>
    </source>
</evidence>
<name>A0A515DAI0_9BURK</name>